<dbReference type="PANTHER" id="PTHR43537:SF5">
    <property type="entry name" value="UXU OPERON TRANSCRIPTIONAL REGULATOR"/>
    <property type="match status" value="1"/>
</dbReference>
<evidence type="ECO:0000256" key="2">
    <source>
        <dbReference type="ARBA" id="ARBA00023125"/>
    </source>
</evidence>
<evidence type="ECO:0000256" key="4">
    <source>
        <dbReference type="SAM" id="MobiDB-lite"/>
    </source>
</evidence>
<dbReference type="Proteomes" id="UP000298179">
    <property type="component" value="Unassembled WGS sequence"/>
</dbReference>
<evidence type="ECO:0000313" key="6">
    <source>
        <dbReference type="EMBL" id="TFF23331.1"/>
    </source>
</evidence>
<feature type="region of interest" description="Disordered" evidence="4">
    <location>
        <begin position="1"/>
        <end position="33"/>
    </location>
</feature>
<name>A0A4Y8RLJ6_9HYPH</name>
<keyword evidence="2" id="KW-0238">DNA-binding</keyword>
<dbReference type="Gene3D" id="1.20.120.530">
    <property type="entry name" value="GntR ligand-binding domain-like"/>
    <property type="match status" value="1"/>
</dbReference>
<accession>A0A4Y8RLJ6</accession>
<dbReference type="Pfam" id="PF07729">
    <property type="entry name" value="FCD"/>
    <property type="match status" value="1"/>
</dbReference>
<dbReference type="CDD" id="cd07377">
    <property type="entry name" value="WHTH_GntR"/>
    <property type="match status" value="1"/>
</dbReference>
<dbReference type="Pfam" id="PF00392">
    <property type="entry name" value="GntR"/>
    <property type="match status" value="1"/>
</dbReference>
<keyword evidence="3" id="KW-0804">Transcription</keyword>
<dbReference type="SUPFAM" id="SSF46785">
    <property type="entry name" value="Winged helix' DNA-binding domain"/>
    <property type="match status" value="1"/>
</dbReference>
<keyword evidence="1" id="KW-0805">Transcription regulation</keyword>
<dbReference type="SUPFAM" id="SSF48008">
    <property type="entry name" value="GntR ligand-binding domain-like"/>
    <property type="match status" value="1"/>
</dbReference>
<proteinExistence type="predicted"/>
<gene>
    <name evidence="6" type="ORF">E3C22_12985</name>
</gene>
<dbReference type="EMBL" id="SOZD01000003">
    <property type="protein sequence ID" value="TFF23331.1"/>
    <property type="molecule type" value="Genomic_DNA"/>
</dbReference>
<keyword evidence="7" id="KW-1185">Reference proteome</keyword>
<dbReference type="GO" id="GO:0003677">
    <property type="term" value="F:DNA binding"/>
    <property type="evidence" value="ECO:0007669"/>
    <property type="project" value="UniProtKB-KW"/>
</dbReference>
<dbReference type="PRINTS" id="PR00035">
    <property type="entry name" value="HTHGNTR"/>
</dbReference>
<evidence type="ECO:0000313" key="7">
    <source>
        <dbReference type="Proteomes" id="UP000298179"/>
    </source>
</evidence>
<dbReference type="PROSITE" id="PS50949">
    <property type="entry name" value="HTH_GNTR"/>
    <property type="match status" value="1"/>
</dbReference>
<dbReference type="SMART" id="SM00895">
    <property type="entry name" value="FCD"/>
    <property type="match status" value="1"/>
</dbReference>
<dbReference type="AlphaFoldDB" id="A0A4Y8RLJ6"/>
<feature type="domain" description="HTH gntR-type" evidence="5">
    <location>
        <begin position="31"/>
        <end position="99"/>
    </location>
</feature>
<dbReference type="PANTHER" id="PTHR43537">
    <property type="entry name" value="TRANSCRIPTIONAL REGULATOR, GNTR FAMILY"/>
    <property type="match status" value="1"/>
</dbReference>
<evidence type="ECO:0000256" key="1">
    <source>
        <dbReference type="ARBA" id="ARBA00023015"/>
    </source>
</evidence>
<dbReference type="InterPro" id="IPR000524">
    <property type="entry name" value="Tscrpt_reg_HTH_GntR"/>
</dbReference>
<evidence type="ECO:0000256" key="3">
    <source>
        <dbReference type="ARBA" id="ARBA00023163"/>
    </source>
</evidence>
<dbReference type="InterPro" id="IPR008920">
    <property type="entry name" value="TF_FadR/GntR_C"/>
</dbReference>
<sequence>MSNSASPSPASLDFAAGGGEDRQAGHAADERDGGRSALVQLRAFLAQQDYAANSRLPPERDLCESLGVSRGDLRKALAVLEEQGELWRHVGKGTFTGTRPVAEIDSVAVIAKQTNPAEVMRARLVIEPELAREAALHATAEDIATLRHCAENSRLAETWRHYENWDNRLHRAIAEAGGNALLLAVFDTINAVRRTVVWGRLRSEQTVPPPDHHSFADHDAIVDAIEDRNLVAAANAMRRHLQHVQDRLIARHHDAAS</sequence>
<dbReference type="SMART" id="SM00345">
    <property type="entry name" value="HTH_GNTR"/>
    <property type="match status" value="1"/>
</dbReference>
<comment type="caution">
    <text evidence="6">The sequence shown here is derived from an EMBL/GenBank/DDBJ whole genome shotgun (WGS) entry which is preliminary data.</text>
</comment>
<feature type="compositionally biased region" description="Basic and acidic residues" evidence="4">
    <location>
        <begin position="19"/>
        <end position="33"/>
    </location>
</feature>
<dbReference type="Gene3D" id="1.10.10.10">
    <property type="entry name" value="Winged helix-like DNA-binding domain superfamily/Winged helix DNA-binding domain"/>
    <property type="match status" value="1"/>
</dbReference>
<organism evidence="6 7">
    <name type="scientific">Jiella endophytica</name>
    <dbReference type="NCBI Taxonomy" id="2558362"/>
    <lineage>
        <taxon>Bacteria</taxon>
        <taxon>Pseudomonadati</taxon>
        <taxon>Pseudomonadota</taxon>
        <taxon>Alphaproteobacteria</taxon>
        <taxon>Hyphomicrobiales</taxon>
        <taxon>Aurantimonadaceae</taxon>
        <taxon>Jiella</taxon>
    </lineage>
</organism>
<protein>
    <submittedName>
        <fullName evidence="6">FadR family transcriptional regulator</fullName>
    </submittedName>
</protein>
<evidence type="ECO:0000259" key="5">
    <source>
        <dbReference type="PROSITE" id="PS50949"/>
    </source>
</evidence>
<dbReference type="InterPro" id="IPR011711">
    <property type="entry name" value="GntR_C"/>
</dbReference>
<dbReference type="OrthoDB" id="284307at2"/>
<dbReference type="InterPro" id="IPR036390">
    <property type="entry name" value="WH_DNA-bd_sf"/>
</dbReference>
<dbReference type="InterPro" id="IPR036388">
    <property type="entry name" value="WH-like_DNA-bd_sf"/>
</dbReference>
<dbReference type="GO" id="GO:0003700">
    <property type="term" value="F:DNA-binding transcription factor activity"/>
    <property type="evidence" value="ECO:0007669"/>
    <property type="project" value="InterPro"/>
</dbReference>
<reference evidence="6 7" key="1">
    <citation type="submission" date="2019-03" db="EMBL/GenBank/DDBJ databases">
        <title>Jiella endophytica sp. nov., a novel endophytic bacterium isolated from root of Ficus microcarpa Linn. f.</title>
        <authorList>
            <person name="Tuo L."/>
        </authorList>
    </citation>
    <scope>NUCLEOTIDE SEQUENCE [LARGE SCALE GENOMIC DNA]</scope>
    <source>
        <strain evidence="6 7">CBS5Q-3</strain>
    </source>
</reference>